<evidence type="ECO:0000313" key="2">
    <source>
        <dbReference type="Proteomes" id="UP000287872"/>
    </source>
</evidence>
<name>A0A401UM44_9CLOT</name>
<comment type="caution">
    <text evidence="1">The sequence shown here is derived from an EMBL/GenBank/DDBJ whole genome shotgun (WGS) entry which is preliminary data.</text>
</comment>
<accession>A0A401UM44</accession>
<evidence type="ECO:0008006" key="3">
    <source>
        <dbReference type="Google" id="ProtNLM"/>
    </source>
</evidence>
<dbReference type="Proteomes" id="UP000287872">
    <property type="component" value="Unassembled WGS sequence"/>
</dbReference>
<sequence length="130" mass="14495">MSKITELVSEFKKRDNPNMVGNILGTTLSITPLKIGILLNEVILDSSNCFLCSNLIENYKRNAVMEIKDYSVECSATDGRGDTISNIHISTKTNYDTVITFKDILKIGDIVLLIPDYTGQTFFVLDKVVI</sequence>
<dbReference type="EMBL" id="BHYK01000011">
    <property type="protein sequence ID" value="GCD10597.1"/>
    <property type="molecule type" value="Genomic_DNA"/>
</dbReference>
<dbReference type="InterPro" id="IPR022555">
    <property type="entry name" value="DUF2577"/>
</dbReference>
<dbReference type="RefSeq" id="WP_185732682.1">
    <property type="nucleotide sequence ID" value="NZ_BHYK01000011.1"/>
</dbReference>
<dbReference type="AlphaFoldDB" id="A0A401UM44"/>
<gene>
    <name evidence="1" type="ORF">Ctaglu_22200</name>
</gene>
<proteinExistence type="predicted"/>
<dbReference type="Pfam" id="PF10844">
    <property type="entry name" value="DUF2577"/>
    <property type="match status" value="1"/>
</dbReference>
<evidence type="ECO:0000313" key="1">
    <source>
        <dbReference type="EMBL" id="GCD10597.1"/>
    </source>
</evidence>
<reference evidence="1 2" key="1">
    <citation type="submission" date="2018-11" db="EMBL/GenBank/DDBJ databases">
        <title>Genome sequencing and assembly of Clostridium tagluense strain A121.</title>
        <authorList>
            <person name="Murakami T."/>
            <person name="Segawa T."/>
            <person name="Shcherbakova V.A."/>
            <person name="Mori H."/>
            <person name="Yoshimura Y."/>
        </authorList>
    </citation>
    <scope>NUCLEOTIDE SEQUENCE [LARGE SCALE GENOMIC DNA]</scope>
    <source>
        <strain evidence="1 2">A121</strain>
    </source>
</reference>
<protein>
    <recommendedName>
        <fullName evidence="3">DUF2577 domain-containing protein</fullName>
    </recommendedName>
</protein>
<organism evidence="1 2">
    <name type="scientific">Clostridium tagluense</name>
    <dbReference type="NCBI Taxonomy" id="360422"/>
    <lineage>
        <taxon>Bacteria</taxon>
        <taxon>Bacillati</taxon>
        <taxon>Bacillota</taxon>
        <taxon>Clostridia</taxon>
        <taxon>Eubacteriales</taxon>
        <taxon>Clostridiaceae</taxon>
        <taxon>Clostridium</taxon>
    </lineage>
</organism>
<keyword evidence="2" id="KW-1185">Reference proteome</keyword>